<dbReference type="Gene3D" id="3.40.50.20">
    <property type="match status" value="1"/>
</dbReference>
<dbReference type="Pfam" id="PF02955">
    <property type="entry name" value="GSH-S_ATP"/>
    <property type="match status" value="1"/>
</dbReference>
<keyword evidence="9" id="KW-0464">Manganese</keyword>
<evidence type="ECO:0000256" key="11">
    <source>
        <dbReference type="HAMAP-Rule" id="MF_00162"/>
    </source>
</evidence>
<dbReference type="Pfam" id="PF02951">
    <property type="entry name" value="GSH-S_N"/>
    <property type="match status" value="1"/>
</dbReference>
<evidence type="ECO:0000256" key="5">
    <source>
        <dbReference type="ARBA" id="ARBA00022723"/>
    </source>
</evidence>
<dbReference type="GO" id="GO:0005524">
    <property type="term" value="F:ATP binding"/>
    <property type="evidence" value="ECO:0007669"/>
    <property type="project" value="UniProtKB-UniRule"/>
</dbReference>
<comment type="cofactor">
    <cofactor evidence="2">
        <name>Mg(2+)</name>
        <dbReference type="ChEBI" id="CHEBI:18420"/>
    </cofactor>
</comment>
<evidence type="ECO:0000313" key="13">
    <source>
        <dbReference type="EMBL" id="BAV34723.1"/>
    </source>
</evidence>
<proteinExistence type="inferred from homology"/>
<dbReference type="PROSITE" id="PS50975">
    <property type="entry name" value="ATP_GRASP"/>
    <property type="match status" value="1"/>
</dbReference>
<evidence type="ECO:0000256" key="9">
    <source>
        <dbReference type="ARBA" id="ARBA00023211"/>
    </source>
</evidence>
<dbReference type="InterPro" id="IPR004218">
    <property type="entry name" value="GSHS_ATP-bd"/>
</dbReference>
<dbReference type="PANTHER" id="PTHR21621">
    <property type="entry name" value="RIBOSOMAL PROTEIN S6 MODIFICATION PROTEIN"/>
    <property type="match status" value="1"/>
</dbReference>
<evidence type="ECO:0000256" key="4">
    <source>
        <dbReference type="ARBA" id="ARBA00022684"/>
    </source>
</evidence>
<dbReference type="SUPFAM" id="SSF56059">
    <property type="entry name" value="Glutathione synthetase ATP-binding domain-like"/>
    <property type="match status" value="1"/>
</dbReference>
<keyword evidence="14" id="KW-1185">Reference proteome</keyword>
<keyword evidence="6 11" id="KW-0547">Nucleotide-binding</keyword>
<accession>A0A1B4XIU8</accession>
<dbReference type="InterPro" id="IPR004215">
    <property type="entry name" value="GSHS_N"/>
</dbReference>
<keyword evidence="3 11" id="KW-0436">Ligase</keyword>
<evidence type="ECO:0000313" key="14">
    <source>
        <dbReference type="Proteomes" id="UP000243180"/>
    </source>
</evidence>
<comment type="similarity">
    <text evidence="11">Belongs to the prokaryotic GSH synthase family.</text>
</comment>
<name>A0A1B4XIU8_9GAMM</name>
<dbReference type="InterPro" id="IPR011761">
    <property type="entry name" value="ATP-grasp"/>
</dbReference>
<organism evidence="13 14">
    <name type="scientific">Sulfuricaulis limicola</name>
    <dbReference type="NCBI Taxonomy" id="1620215"/>
    <lineage>
        <taxon>Bacteria</taxon>
        <taxon>Pseudomonadati</taxon>
        <taxon>Pseudomonadota</taxon>
        <taxon>Gammaproteobacteria</taxon>
        <taxon>Acidiferrobacterales</taxon>
        <taxon>Acidiferrobacteraceae</taxon>
        <taxon>Sulfuricaulis</taxon>
    </lineage>
</organism>
<evidence type="ECO:0000256" key="6">
    <source>
        <dbReference type="ARBA" id="ARBA00022741"/>
    </source>
</evidence>
<dbReference type="Gene3D" id="3.30.470.20">
    <property type="entry name" value="ATP-grasp fold, B domain"/>
    <property type="match status" value="1"/>
</dbReference>
<evidence type="ECO:0000256" key="2">
    <source>
        <dbReference type="ARBA" id="ARBA00001946"/>
    </source>
</evidence>
<dbReference type="OrthoDB" id="9785415at2"/>
<dbReference type="EC" id="6.3.2.3" evidence="11"/>
<evidence type="ECO:0000259" key="12">
    <source>
        <dbReference type="PROSITE" id="PS50975"/>
    </source>
</evidence>
<comment type="catalytic activity">
    <reaction evidence="10 11">
        <text>gamma-L-glutamyl-L-cysteine + glycine + ATP = glutathione + ADP + phosphate + H(+)</text>
        <dbReference type="Rhea" id="RHEA:13557"/>
        <dbReference type="ChEBI" id="CHEBI:15378"/>
        <dbReference type="ChEBI" id="CHEBI:30616"/>
        <dbReference type="ChEBI" id="CHEBI:43474"/>
        <dbReference type="ChEBI" id="CHEBI:57305"/>
        <dbReference type="ChEBI" id="CHEBI:57925"/>
        <dbReference type="ChEBI" id="CHEBI:58173"/>
        <dbReference type="ChEBI" id="CHEBI:456216"/>
        <dbReference type="EC" id="6.3.2.3"/>
    </reaction>
</comment>
<keyword evidence="5" id="KW-0479">Metal-binding</keyword>
<dbReference type="FunFam" id="3.30.1490.20:FF:000009">
    <property type="entry name" value="Glutathione synthetase"/>
    <property type="match status" value="1"/>
</dbReference>
<dbReference type="NCBIfam" id="NF003573">
    <property type="entry name" value="PRK05246.1"/>
    <property type="match status" value="1"/>
</dbReference>
<comment type="cofactor">
    <cofactor evidence="1">
        <name>Mn(2+)</name>
        <dbReference type="ChEBI" id="CHEBI:29035"/>
    </cofactor>
</comment>
<dbReference type="FunFam" id="3.40.50.20:FF:000009">
    <property type="entry name" value="Glutathione synthetase"/>
    <property type="match status" value="1"/>
</dbReference>
<dbReference type="GO" id="GO:0004363">
    <property type="term" value="F:glutathione synthase activity"/>
    <property type="evidence" value="ECO:0007669"/>
    <property type="project" value="UniProtKB-UniRule"/>
</dbReference>
<protein>
    <recommendedName>
        <fullName evidence="11">Glutathione synthetase</fullName>
        <ecNumber evidence="11">6.3.2.3</ecNumber>
    </recommendedName>
    <alternativeName>
        <fullName evidence="11">GSH synthetase</fullName>
        <shortName evidence="11">GSH-S</shortName>
        <shortName evidence="11">GSHase</shortName>
    </alternativeName>
    <alternativeName>
        <fullName evidence="11">Glutathione synthase</fullName>
    </alternativeName>
</protein>
<dbReference type="NCBIfam" id="TIGR01380">
    <property type="entry name" value="glut_syn"/>
    <property type="match status" value="1"/>
</dbReference>
<keyword evidence="8" id="KW-0460">Magnesium</keyword>
<dbReference type="AlphaFoldDB" id="A0A1B4XIU8"/>
<dbReference type="FunFam" id="3.30.470.20:FF:000010">
    <property type="entry name" value="Glutathione synthetase"/>
    <property type="match status" value="1"/>
</dbReference>
<dbReference type="HAMAP" id="MF_00162">
    <property type="entry name" value="GSH_S"/>
    <property type="match status" value="1"/>
</dbReference>
<dbReference type="Proteomes" id="UP000243180">
    <property type="component" value="Chromosome"/>
</dbReference>
<dbReference type="EMBL" id="AP014879">
    <property type="protein sequence ID" value="BAV34723.1"/>
    <property type="molecule type" value="Genomic_DNA"/>
</dbReference>
<dbReference type="SUPFAM" id="SSF52440">
    <property type="entry name" value="PreATP-grasp domain"/>
    <property type="match status" value="1"/>
</dbReference>
<sequence length="323" mass="36139">MTIKLGVVMDPIGSIKAYKDSTLAMLLEAQTRGWPIRYMEQGDLFLRDGQALARQRGLKVFDDPQRWFEWGKETTGPLSEFDVILMRKDPPFDMEYIYSTYLLERAEDAGVLVVNRPRSLRDANEKLFTAWFPQCTPPTLVTRAASRIRDFLAEHGDIVLKPLGGMGGESVFRVRRDDPNVNVTIETLTARESRYAMAQRFLPEISQGDKRILLIDGEPVPYALARVPAAGETRGNLAAGGTGTGVPLSERDRWICAQVGPTLREKGLLFVGLDVIGDYLTEINVTSPTCIRELDRQYGLRISAGLMDAIAARLARQRVHRQG</sequence>
<evidence type="ECO:0000256" key="3">
    <source>
        <dbReference type="ARBA" id="ARBA00022598"/>
    </source>
</evidence>
<dbReference type="Gene3D" id="3.30.1490.20">
    <property type="entry name" value="ATP-grasp fold, A domain"/>
    <property type="match status" value="1"/>
</dbReference>
<dbReference type="KEGG" id="slim:SCL_2446"/>
<dbReference type="InterPro" id="IPR016185">
    <property type="entry name" value="PreATP-grasp_dom_sf"/>
</dbReference>
<dbReference type="PANTHER" id="PTHR21621:SF4">
    <property type="entry name" value="GLUTATHIONE SYNTHETASE"/>
    <property type="match status" value="1"/>
</dbReference>
<evidence type="ECO:0000256" key="10">
    <source>
        <dbReference type="ARBA" id="ARBA00050650"/>
    </source>
</evidence>
<dbReference type="GO" id="GO:0046872">
    <property type="term" value="F:metal ion binding"/>
    <property type="evidence" value="ECO:0007669"/>
    <property type="project" value="UniProtKB-KW"/>
</dbReference>
<keyword evidence="4 11" id="KW-0317">Glutathione biosynthesis</keyword>
<dbReference type="InterPro" id="IPR013815">
    <property type="entry name" value="ATP_grasp_subdomain_1"/>
</dbReference>
<dbReference type="FunCoup" id="A0A1B4XIU8">
    <property type="interactions" value="269"/>
</dbReference>
<dbReference type="InterPro" id="IPR006284">
    <property type="entry name" value="Glut_synth_pro"/>
</dbReference>
<keyword evidence="7 11" id="KW-0067">ATP-binding</keyword>
<gene>
    <name evidence="11" type="primary">gshB</name>
    <name evidence="13" type="ORF">SCL_2446</name>
</gene>
<evidence type="ECO:0000256" key="7">
    <source>
        <dbReference type="ARBA" id="ARBA00022840"/>
    </source>
</evidence>
<evidence type="ECO:0000256" key="8">
    <source>
        <dbReference type="ARBA" id="ARBA00022842"/>
    </source>
</evidence>
<evidence type="ECO:0000256" key="1">
    <source>
        <dbReference type="ARBA" id="ARBA00001936"/>
    </source>
</evidence>
<dbReference type="InParanoid" id="A0A1B4XIU8"/>
<feature type="domain" description="ATP-grasp" evidence="12">
    <location>
        <begin position="126"/>
        <end position="311"/>
    </location>
</feature>
<dbReference type="GO" id="GO:0005737">
    <property type="term" value="C:cytoplasm"/>
    <property type="evidence" value="ECO:0007669"/>
    <property type="project" value="TreeGrafter"/>
</dbReference>
<reference evidence="13 14" key="1">
    <citation type="submission" date="2015-05" db="EMBL/GenBank/DDBJ databases">
        <title>Complete genome sequence of a sulfur-oxidizing gammaproteobacterium strain HA5.</title>
        <authorList>
            <person name="Miura A."/>
            <person name="Kojima H."/>
            <person name="Fukui M."/>
        </authorList>
    </citation>
    <scope>NUCLEOTIDE SEQUENCE [LARGE SCALE GENOMIC DNA]</scope>
    <source>
        <strain evidence="13 14">HA5</strain>
    </source>
</reference>
<dbReference type="UniPathway" id="UPA00142">
    <property type="reaction ID" value="UER00210"/>
</dbReference>
<dbReference type="RefSeq" id="WP_096361432.1">
    <property type="nucleotide sequence ID" value="NZ_AP014879.1"/>
</dbReference>
<comment type="pathway">
    <text evidence="11">Sulfur metabolism; glutathione biosynthesis; glutathione from L-cysteine and L-glutamate: step 2/2.</text>
</comment>